<feature type="domain" description="JmjC" evidence="7">
    <location>
        <begin position="228"/>
        <end position="390"/>
    </location>
</feature>
<dbReference type="PROSITE" id="PS51184">
    <property type="entry name" value="JMJC"/>
    <property type="match status" value="1"/>
</dbReference>
<feature type="non-terminal residue" evidence="8">
    <location>
        <position position="1"/>
    </location>
</feature>
<evidence type="ECO:0000256" key="4">
    <source>
        <dbReference type="ARBA" id="ARBA00023004"/>
    </source>
</evidence>
<protein>
    <recommendedName>
        <fullName evidence="7">JmjC domain-containing protein</fullName>
    </recommendedName>
</protein>
<evidence type="ECO:0000256" key="3">
    <source>
        <dbReference type="ARBA" id="ARBA00023002"/>
    </source>
</evidence>
<evidence type="ECO:0000313" key="9">
    <source>
        <dbReference type="Proteomes" id="UP000747399"/>
    </source>
</evidence>
<dbReference type="InterPro" id="IPR036047">
    <property type="entry name" value="F-box-like_dom_sf"/>
</dbReference>
<proteinExistence type="predicted"/>
<dbReference type="SUPFAM" id="SSF51197">
    <property type="entry name" value="Clavaminate synthase-like"/>
    <property type="match status" value="1"/>
</dbReference>
<dbReference type="GO" id="GO:0005634">
    <property type="term" value="C:nucleus"/>
    <property type="evidence" value="ECO:0007669"/>
    <property type="project" value="UniProtKB-SubCell"/>
</dbReference>
<keyword evidence="4" id="KW-0408">Iron</keyword>
<dbReference type="Proteomes" id="UP000747399">
    <property type="component" value="Unassembled WGS sequence"/>
</dbReference>
<dbReference type="PANTHER" id="PTHR12480">
    <property type="entry name" value="ARGININE DEMETHYLASE AND LYSYL-HYDROXYLASE JMJD"/>
    <property type="match status" value="1"/>
</dbReference>
<evidence type="ECO:0000259" key="7">
    <source>
        <dbReference type="PROSITE" id="PS51184"/>
    </source>
</evidence>
<keyword evidence="5" id="KW-0539">Nucleus</keyword>
<dbReference type="InterPro" id="IPR003347">
    <property type="entry name" value="JmjC_dom"/>
</dbReference>
<feature type="region of interest" description="Disordered" evidence="6">
    <location>
        <begin position="425"/>
        <end position="481"/>
    </location>
</feature>
<dbReference type="Pfam" id="PF02373">
    <property type="entry name" value="JmjC"/>
    <property type="match status" value="1"/>
</dbReference>
<comment type="caution">
    <text evidence="8">The sequence shown here is derived from an EMBL/GenBank/DDBJ whole genome shotgun (WGS) entry which is preliminary data.</text>
</comment>
<reference evidence="8" key="1">
    <citation type="journal article" date="2021" name="Proc. Natl. Acad. Sci. U.S.A.">
        <title>Three genomes in the algal genus Volvox reveal the fate of a haploid sex-determining region after a transition to homothallism.</title>
        <authorList>
            <person name="Yamamoto K."/>
            <person name="Hamaji T."/>
            <person name="Kawai-Toyooka H."/>
            <person name="Matsuzaki R."/>
            <person name="Takahashi F."/>
            <person name="Nishimura Y."/>
            <person name="Kawachi M."/>
            <person name="Noguchi H."/>
            <person name="Minakuchi Y."/>
            <person name="Umen J.G."/>
            <person name="Toyoda A."/>
            <person name="Nozaki H."/>
        </authorList>
    </citation>
    <scope>NUCLEOTIDE SEQUENCE</scope>
    <source>
        <strain evidence="8">NIES-3780</strain>
    </source>
</reference>
<dbReference type="AlphaFoldDB" id="A0A8J4FBE1"/>
<name>A0A8J4FBE1_9CHLO</name>
<evidence type="ECO:0000256" key="1">
    <source>
        <dbReference type="ARBA" id="ARBA00004123"/>
    </source>
</evidence>
<comment type="subcellular location">
    <subcellularLocation>
        <location evidence="1">Nucleus</location>
    </subcellularLocation>
</comment>
<sequence>MDQATSETDAELRQNGLGDLALLHDHLISYISFLLNLEDVIRLSCCSKILRVFACEEPLWLGLCLKQEEGVIDYKANWRQTALATYTAKPVPPAAIEAAARPLPSLPGLSSFFLYKRWYRCHVDLASFLPPPEAPTVDRVPAATMSPTEFFQRYDKPAMPVLLGGLMNSWPVSSWSLPALSAAFPSSLFKVSKPHGGRALMTLHAYVDYMARQADEEPLYVFDATFAEAAPGIRKLYDVPHVFTKDYYAELGAARPNFRWLVLGPARAGASWHVDPALTSAWNALLSGRKRWALYPPHVAPPGVPLDDDGEEAHTSDDGLTSLQWFLEVYPTLPPGIRPIEFVQNPGEVVFVPGGWWHCVLNLETSVAVTQNYVGPANLNRVIRYMADGSSTYHAAPLPYYDTVREVTVWAEKYPHLTAARGEQVGAMDTSEGGEEVAVVAEEEDEKRRKIEGEEEERVEGGQKQRWSGSRFPKRQCYEEE</sequence>
<dbReference type="GO" id="GO:0016491">
    <property type="term" value="F:oxidoreductase activity"/>
    <property type="evidence" value="ECO:0007669"/>
    <property type="project" value="UniProtKB-KW"/>
</dbReference>
<dbReference type="SMART" id="SM00558">
    <property type="entry name" value="JmjC"/>
    <property type="match status" value="1"/>
</dbReference>
<dbReference type="Gene3D" id="2.60.120.650">
    <property type="entry name" value="Cupin"/>
    <property type="match status" value="1"/>
</dbReference>
<accession>A0A8J4FBE1</accession>
<evidence type="ECO:0000313" key="8">
    <source>
        <dbReference type="EMBL" id="GIL64839.1"/>
    </source>
</evidence>
<dbReference type="SUPFAM" id="SSF81383">
    <property type="entry name" value="F-box domain"/>
    <property type="match status" value="1"/>
</dbReference>
<gene>
    <name evidence="8" type="ORF">Vafri_18688</name>
</gene>
<dbReference type="GO" id="GO:0046872">
    <property type="term" value="F:metal ion binding"/>
    <property type="evidence" value="ECO:0007669"/>
    <property type="project" value="UniProtKB-KW"/>
</dbReference>
<keyword evidence="2" id="KW-0479">Metal-binding</keyword>
<dbReference type="EMBL" id="BNCO01000070">
    <property type="protein sequence ID" value="GIL64839.1"/>
    <property type="molecule type" value="Genomic_DNA"/>
</dbReference>
<evidence type="ECO:0000256" key="5">
    <source>
        <dbReference type="ARBA" id="ARBA00023242"/>
    </source>
</evidence>
<dbReference type="PANTHER" id="PTHR12480:SF35">
    <property type="entry name" value="TRANSCRIPTION FACTOR JUMONJI, JMJC DOMAIN-CONTAINING PROTEIN"/>
    <property type="match status" value="1"/>
</dbReference>
<evidence type="ECO:0000256" key="6">
    <source>
        <dbReference type="SAM" id="MobiDB-lite"/>
    </source>
</evidence>
<dbReference type="FunFam" id="2.60.120.650:FF:000045">
    <property type="entry name" value="F-box protein At1g78280"/>
    <property type="match status" value="1"/>
</dbReference>
<keyword evidence="3" id="KW-0560">Oxidoreductase</keyword>
<dbReference type="InterPro" id="IPR050910">
    <property type="entry name" value="JMJD6_ArgDemeth/LysHydrox"/>
</dbReference>
<organism evidence="8 9">
    <name type="scientific">Volvox africanus</name>
    <dbReference type="NCBI Taxonomy" id="51714"/>
    <lineage>
        <taxon>Eukaryota</taxon>
        <taxon>Viridiplantae</taxon>
        <taxon>Chlorophyta</taxon>
        <taxon>core chlorophytes</taxon>
        <taxon>Chlorophyceae</taxon>
        <taxon>CS clade</taxon>
        <taxon>Chlamydomonadales</taxon>
        <taxon>Volvocaceae</taxon>
        <taxon>Volvox</taxon>
    </lineage>
</organism>
<evidence type="ECO:0000256" key="2">
    <source>
        <dbReference type="ARBA" id="ARBA00022723"/>
    </source>
</evidence>
<dbReference type="GO" id="GO:0005737">
    <property type="term" value="C:cytoplasm"/>
    <property type="evidence" value="ECO:0007669"/>
    <property type="project" value="TreeGrafter"/>
</dbReference>
<keyword evidence="9" id="KW-1185">Reference proteome</keyword>